<dbReference type="EC" id="3.1.13.4" evidence="9"/>
<comment type="caution">
    <text evidence="9">Lacks conserved residue(s) required for the propagation of feature annotation.</text>
</comment>
<comment type="function">
    <text evidence="9">Catalytic subunit of the poly(A)-nuclease (PAN) deadenylation complex, one of two cytoplasmic mRNA deadenylases involved in mRNA turnover. PAN specifically shortens poly(A) tails of RNA and the activity is stimulated by poly(A)-binding protein PAB1. PAN deadenylation is followed by rapid degradation of the shortened mRNA tails by the CCR4-NOT complex. Deadenylated mRNAs are then degraded by two alternative mechanisms, namely exosome-mediated 3'-5' exonucleolytic degradation, or deadenlyation-dependent mRNA decaping and subsequent 5'-3' exonucleolytic degradation by XRN1. May also be involved in post-transcriptional maturation of mRNA poly(A) tails.</text>
</comment>
<keyword evidence="4 9" id="KW-0507">mRNA processing</keyword>
<feature type="region of interest" description="Disordered" evidence="10">
    <location>
        <begin position="1179"/>
        <end position="1198"/>
    </location>
</feature>
<comment type="caution">
    <text evidence="12">The sequence shown here is derived from an EMBL/GenBank/DDBJ whole genome shotgun (WGS) entry which is preliminary data.</text>
</comment>
<comment type="subcellular location">
    <subcellularLocation>
        <location evidence="1 9">Cytoplasm</location>
    </subcellularLocation>
</comment>
<keyword evidence="6 9" id="KW-0479">Metal-binding</keyword>
<protein>
    <recommendedName>
        <fullName evidence="9">PAN2-PAN3 deadenylation complex catalytic subunit PAN2</fullName>
        <ecNumber evidence="9">3.1.13.4</ecNumber>
    </recommendedName>
    <alternativeName>
        <fullName evidence="9">PAB1P-dependent poly(A)-specific ribonuclease</fullName>
    </alternativeName>
    <alternativeName>
        <fullName evidence="9">Poly(A)-nuclease deadenylation complex subunit 2</fullName>
        <shortName evidence="9">PAN deadenylation complex subunit 2</shortName>
    </alternativeName>
</protein>
<comment type="domain">
    <text evidence="9">The linker, or PAN3 interaction domain (PID), between the WD40 repeats and the pseudo-UCH domain mediates interaction with PAN3.</text>
</comment>
<dbReference type="InterPro" id="IPR013520">
    <property type="entry name" value="Ribonucl_H"/>
</dbReference>
<evidence type="ECO:0000256" key="9">
    <source>
        <dbReference type="HAMAP-Rule" id="MF_03182"/>
    </source>
</evidence>
<dbReference type="InterPro" id="IPR028889">
    <property type="entry name" value="USP"/>
</dbReference>
<keyword evidence="8 9" id="KW-0269">Exonuclease</keyword>
<dbReference type="GO" id="GO:0000932">
    <property type="term" value="C:P-body"/>
    <property type="evidence" value="ECO:0007669"/>
    <property type="project" value="TreeGrafter"/>
</dbReference>
<dbReference type="GO" id="GO:0004535">
    <property type="term" value="F:poly(A)-specific ribonuclease activity"/>
    <property type="evidence" value="ECO:0007669"/>
    <property type="project" value="UniProtKB-UniRule"/>
</dbReference>
<feature type="binding site" evidence="9">
    <location>
        <position position="1083"/>
    </location>
    <ligand>
        <name>a divalent metal cation</name>
        <dbReference type="ChEBI" id="CHEBI:60240"/>
        <note>catalytic</note>
    </ligand>
</feature>
<feature type="compositionally biased region" description="Polar residues" evidence="10">
    <location>
        <begin position="1123"/>
        <end position="1142"/>
    </location>
</feature>
<sequence length="1198" mass="133516">MAANWQPRTVLPGYTTIPSPITSLSFDPYTELIWSGNSHGQVCSLYGLDGERYTSFSAHRNSPVKELCLDDRGIVTLGANGVKGTKRSAIGKWMVQEPRSSLEAMSMSPGSSEVVAGGNQLDLLVLNTNSGSLVRKIEVPEPIRFLKPGPRSSVVCGDVSGNVQIRDTRVSKAAMQHITPHKDGLLGIESTGNILLSWGCTTRFGRVVPEPLVKVYDARMMRPLPPVSFPSGPSFVKIHPRLSTSVFISDIQGQFHVTDLSTSTGSYHMIDIPSYVTSMAVSTSGNHLAFGDAEGSIHVWTDLESGQPENFNAFEGIHLDWPSETQPPPRIDWNDRTPLNTIGLPYYDTPLLSSMPLHMPLPDSSPMFNPPIQIPASVSKSLRTDIFPAHAHNPQENKGKRNLTPSRKAGRSGRNRIGGRKSDEPKFISEQIREKLKNGSLEGNHRLDSQVEKLEVDEDGVANIPKHYRKVEIKYSKFGIEDFDFGFYNRTPYSGLETHITNSYTNALLQILHHVKPIRAVATSQTTLPDLKDNCLLTESGFLFRMLENGNGVNCQSTNFARALTSFPQAKALGILDTDSKSKNTAAYGSMIQSFNRFLLEQMSVESWTFQPCPQVCNNGNMSPISQLLGIESLSVSMCTDGCGSRSVRKGVTHVIELMYPRKTLSNEAPLPVDFSSILRGSIIRDSLAKHVCPVTKQFVPLHSRRIISTFESQFPAVLSINAGVHSKENLDVWLKPAKQPGESPYGPRPQHFLPLRFGIRRYGDQLHVVTNEKDFTSDLGIYSLKVKTKAVVAQIHPDPESNHLVSIVRILSVSNDELVDKTKSPWYIFNDFLVRNVSQAEALSFSDWKIPCVIYYERENVDNFVNYPALNQRIDPGILCNDLSISWNRDPELLKHEVLRKSELPKPGSLVAIDAEFVSMNRSYTLSKEEIEFRSDGSRSVIKPSKLSLARVSVLRGEGIKEQKPFIDDYIHTSEPVIDYLTEFSGIMHGDLEPSTSKHTLVPLKAAYRKLRLLVDMGCVFIGHGLSQDFRIINLFVPKDQIIDTVALYQKKDSHRKLSLRFLSWFLLKQDIQLDTHDSIEDARAAFLLYKMYKAFEKDGRLEDVLDDIYSEGRRLNWRPPVNTSSTSSNLAMQSPPNTNATFQLKIPPQQQSQPAAASAFAPSTYIASPTTIPSFSPPIAAPLFNNHQGTSRNPWD</sequence>
<dbReference type="AlphaFoldDB" id="A0A4T0HPT2"/>
<dbReference type="SMART" id="SM00479">
    <property type="entry name" value="EXOIII"/>
    <property type="match status" value="1"/>
</dbReference>
<evidence type="ECO:0000256" key="2">
    <source>
        <dbReference type="ARBA" id="ARBA00022490"/>
    </source>
</evidence>
<dbReference type="InterPro" id="IPR012337">
    <property type="entry name" value="RNaseH-like_sf"/>
</dbReference>
<dbReference type="PANTHER" id="PTHR15728:SF0">
    <property type="entry name" value="PAN2-PAN3 DEADENYLATION COMPLEX CATALYTIC SUBUNIT PAN2"/>
    <property type="match status" value="1"/>
</dbReference>
<gene>
    <name evidence="9" type="primary">PAN2</name>
    <name evidence="12" type="ORF">E3P90_00289</name>
</gene>
<feature type="compositionally biased region" description="Polar residues" evidence="10">
    <location>
        <begin position="1187"/>
        <end position="1198"/>
    </location>
</feature>
<dbReference type="PROSITE" id="PS50235">
    <property type="entry name" value="USP_3"/>
    <property type="match status" value="1"/>
</dbReference>
<dbReference type="Pfam" id="PF20770">
    <property type="entry name" value="PAN2_N"/>
    <property type="match status" value="1"/>
</dbReference>
<dbReference type="Pfam" id="PF13423">
    <property type="entry name" value="UCH_1"/>
    <property type="match status" value="1"/>
</dbReference>
<dbReference type="CDD" id="cd06143">
    <property type="entry name" value="PAN2_exo"/>
    <property type="match status" value="1"/>
</dbReference>
<keyword evidence="2 9" id="KW-0963">Cytoplasm</keyword>
<accession>A0A4T0HPT2</accession>
<evidence type="ECO:0000313" key="13">
    <source>
        <dbReference type="Proteomes" id="UP000306954"/>
    </source>
</evidence>
<evidence type="ECO:0000259" key="11">
    <source>
        <dbReference type="PROSITE" id="PS50235"/>
    </source>
</evidence>
<dbReference type="InterPro" id="IPR048841">
    <property type="entry name" value="PAN2_N"/>
</dbReference>
<comment type="activity regulation">
    <text evidence="9">Positively regulated by the regulatory subunit PAN3.</text>
</comment>
<keyword evidence="5 9" id="KW-0540">Nuclease</keyword>
<dbReference type="InterPro" id="IPR050785">
    <property type="entry name" value="PAN2-PAN3_catalytic_subunit"/>
</dbReference>
<feature type="domain" description="USP" evidence="11">
    <location>
        <begin position="494"/>
        <end position="860"/>
    </location>
</feature>
<organism evidence="12 13">
    <name type="scientific">Wallemia ichthyophaga</name>
    <dbReference type="NCBI Taxonomy" id="245174"/>
    <lineage>
        <taxon>Eukaryota</taxon>
        <taxon>Fungi</taxon>
        <taxon>Dikarya</taxon>
        <taxon>Basidiomycota</taxon>
        <taxon>Wallemiomycotina</taxon>
        <taxon>Wallemiomycetes</taxon>
        <taxon>Wallemiales</taxon>
        <taxon>Wallemiaceae</taxon>
        <taxon>Wallemia</taxon>
    </lineage>
</organism>
<feature type="region of interest" description="Disordered" evidence="10">
    <location>
        <begin position="389"/>
        <end position="428"/>
    </location>
</feature>
<reference evidence="12 13" key="1">
    <citation type="submission" date="2019-03" db="EMBL/GenBank/DDBJ databases">
        <title>Sequencing 23 genomes of Wallemia ichthyophaga.</title>
        <authorList>
            <person name="Gostincar C."/>
        </authorList>
    </citation>
    <scope>NUCLEOTIDE SEQUENCE [LARGE SCALE GENOMIC DNA]</scope>
    <source>
        <strain evidence="12 13">EXF-8621</strain>
    </source>
</reference>
<dbReference type="GO" id="GO:0006397">
    <property type="term" value="P:mRNA processing"/>
    <property type="evidence" value="ECO:0007669"/>
    <property type="project" value="UniProtKB-KW"/>
</dbReference>
<evidence type="ECO:0000256" key="8">
    <source>
        <dbReference type="ARBA" id="ARBA00022839"/>
    </source>
</evidence>
<dbReference type="EMBL" id="SPOF01000002">
    <property type="protein sequence ID" value="TIB17077.1"/>
    <property type="molecule type" value="Genomic_DNA"/>
</dbReference>
<name>A0A4T0HPT2_WALIC</name>
<feature type="region of interest" description="Disordered" evidence="10">
    <location>
        <begin position="1121"/>
        <end position="1142"/>
    </location>
</feature>
<dbReference type="Gene3D" id="3.30.420.10">
    <property type="entry name" value="Ribonuclease H-like superfamily/Ribonuclease H"/>
    <property type="match status" value="1"/>
</dbReference>
<dbReference type="Pfam" id="PF00929">
    <property type="entry name" value="RNase_T"/>
    <property type="match status" value="1"/>
</dbReference>
<dbReference type="InterPro" id="IPR015943">
    <property type="entry name" value="WD40/YVTN_repeat-like_dom_sf"/>
</dbReference>
<keyword evidence="7 9" id="KW-0378">Hydrolase</keyword>
<comment type="catalytic activity">
    <reaction evidence="9">
        <text>Exonucleolytic cleavage of poly(A) to 5'-AMP.</text>
        <dbReference type="EC" id="3.1.13.4"/>
    </reaction>
</comment>
<comment type="cofactor">
    <cofactor evidence="9">
        <name>a divalent metal cation</name>
        <dbReference type="ChEBI" id="CHEBI:60240"/>
    </cofactor>
    <text evidence="9">Binds 2 metal cations per subunit in the catalytic exonuclease domain.</text>
</comment>
<evidence type="ECO:0000256" key="1">
    <source>
        <dbReference type="ARBA" id="ARBA00004496"/>
    </source>
</evidence>
<dbReference type="SUPFAM" id="SSF53098">
    <property type="entry name" value="Ribonuclease H-like"/>
    <property type="match status" value="1"/>
</dbReference>
<dbReference type="GO" id="GO:0003676">
    <property type="term" value="F:nucleic acid binding"/>
    <property type="evidence" value="ECO:0007669"/>
    <property type="project" value="InterPro"/>
</dbReference>
<dbReference type="InterPro" id="IPR028881">
    <property type="entry name" value="PAN2_UCH_dom"/>
</dbReference>
<feature type="compositionally biased region" description="Basic residues" evidence="10">
    <location>
        <begin position="408"/>
        <end position="419"/>
    </location>
</feature>
<dbReference type="Proteomes" id="UP000306954">
    <property type="component" value="Unassembled WGS sequence"/>
</dbReference>
<evidence type="ECO:0000256" key="5">
    <source>
        <dbReference type="ARBA" id="ARBA00022722"/>
    </source>
</evidence>
<feature type="binding site" evidence="9">
    <location>
        <position position="917"/>
    </location>
    <ligand>
        <name>a divalent metal cation</name>
        <dbReference type="ChEBI" id="CHEBI:60240"/>
        <note>catalytic</note>
    </ligand>
</feature>
<dbReference type="Gene3D" id="3.90.70.10">
    <property type="entry name" value="Cysteine proteinases"/>
    <property type="match status" value="1"/>
</dbReference>
<comment type="domain">
    <text evidence="9">Contains a pseudo-UCH domain. This ubiquitin C-terminal hydrolase (UCH)-like or ubiquitin specific protease (USP)-like domain is predicted to be catalytically inactive because it lacks the active site catalytic triad characteristic of thiol proteases, with residues at the equivalent structural positions that are incompatible with catalysis, and it cannot bind ubiquitin. It functions as a structural scaffold for intra- and intermolecular interactions in the complex.</text>
</comment>
<comment type="similarity">
    <text evidence="9">Belongs to the peptidase C19 family. PAN2 subfamily.</text>
</comment>
<dbReference type="FunFam" id="3.30.420.10:FF:000028">
    <property type="entry name" value="PAN2-PAN3 deadenylation complex catalytic subunit PAN2"/>
    <property type="match status" value="1"/>
</dbReference>
<dbReference type="PANTHER" id="PTHR15728">
    <property type="entry name" value="DEADENYLATION COMPLEX CATALYTIC SUBUNIT PAN2"/>
    <property type="match status" value="1"/>
</dbReference>
<dbReference type="GO" id="GO:0000289">
    <property type="term" value="P:nuclear-transcribed mRNA poly(A) tail shortening"/>
    <property type="evidence" value="ECO:0007669"/>
    <property type="project" value="UniProtKB-UniRule"/>
</dbReference>
<dbReference type="GO" id="GO:0046872">
    <property type="term" value="F:metal ion binding"/>
    <property type="evidence" value="ECO:0007669"/>
    <property type="project" value="UniProtKB-KW"/>
</dbReference>
<evidence type="ECO:0000256" key="4">
    <source>
        <dbReference type="ARBA" id="ARBA00022664"/>
    </source>
</evidence>
<dbReference type="InterPro" id="IPR036322">
    <property type="entry name" value="WD40_repeat_dom_sf"/>
</dbReference>
<evidence type="ECO:0000256" key="6">
    <source>
        <dbReference type="ARBA" id="ARBA00022723"/>
    </source>
</evidence>
<proteinExistence type="inferred from homology"/>
<evidence type="ECO:0000313" key="12">
    <source>
        <dbReference type="EMBL" id="TIB17077.1"/>
    </source>
</evidence>
<evidence type="ECO:0000256" key="3">
    <source>
        <dbReference type="ARBA" id="ARBA00022574"/>
    </source>
</evidence>
<dbReference type="InterPro" id="IPR036397">
    <property type="entry name" value="RNaseH_sf"/>
</dbReference>
<keyword evidence="3" id="KW-0853">WD repeat</keyword>
<dbReference type="Gene3D" id="2.130.10.10">
    <property type="entry name" value="YVTN repeat-like/Quinoprotein amine dehydrogenase"/>
    <property type="match status" value="1"/>
</dbReference>
<dbReference type="SUPFAM" id="SSF50978">
    <property type="entry name" value="WD40 repeat-like"/>
    <property type="match status" value="1"/>
</dbReference>
<feature type="binding site" evidence="9">
    <location>
        <position position="915"/>
    </location>
    <ligand>
        <name>a divalent metal cation</name>
        <dbReference type="ChEBI" id="CHEBI:60240"/>
        <note>catalytic</note>
    </ligand>
</feature>
<dbReference type="InterPro" id="IPR030843">
    <property type="entry name" value="PAN2"/>
</dbReference>
<dbReference type="HAMAP" id="MF_03182">
    <property type="entry name" value="PAN2"/>
    <property type="match status" value="1"/>
</dbReference>
<dbReference type="GO" id="GO:0031251">
    <property type="term" value="C:PAN complex"/>
    <property type="evidence" value="ECO:0007669"/>
    <property type="project" value="UniProtKB-UniRule"/>
</dbReference>
<evidence type="ECO:0000256" key="7">
    <source>
        <dbReference type="ARBA" id="ARBA00022801"/>
    </source>
</evidence>
<feature type="binding site" evidence="9">
    <location>
        <position position="1030"/>
    </location>
    <ligand>
        <name>a divalent metal cation</name>
        <dbReference type="ChEBI" id="CHEBI:60240"/>
        <note>catalytic</note>
    </ligand>
</feature>
<evidence type="ECO:0000256" key="10">
    <source>
        <dbReference type="SAM" id="MobiDB-lite"/>
    </source>
</evidence>
<dbReference type="SUPFAM" id="SSF54001">
    <property type="entry name" value="Cysteine proteinases"/>
    <property type="match status" value="1"/>
</dbReference>
<comment type="subunit">
    <text evidence="9">Forms a heterotrimer with an asymmetric homodimer of the regulatory subunit PAN3 to form the poly(A)-nuclease (PAN) deadenylation complex.</text>
</comment>
<dbReference type="InterPro" id="IPR038765">
    <property type="entry name" value="Papain-like_cys_pep_sf"/>
</dbReference>